<dbReference type="GO" id="GO:0005737">
    <property type="term" value="C:cytoplasm"/>
    <property type="evidence" value="ECO:0007669"/>
    <property type="project" value="TreeGrafter"/>
</dbReference>
<keyword evidence="1 4" id="KW-0645">Protease</keyword>
<dbReference type="PROSITE" id="PS00139">
    <property type="entry name" value="THIOL_PROTEASE_CYS"/>
    <property type="match status" value="1"/>
</dbReference>
<evidence type="ECO:0000256" key="4">
    <source>
        <dbReference type="PIRNR" id="PIRNR005700"/>
    </source>
</evidence>
<dbReference type="PIRSF" id="PIRSF005700">
    <property type="entry name" value="PepC"/>
    <property type="match status" value="1"/>
</dbReference>
<dbReference type="PANTHER" id="PTHR10363:SF2">
    <property type="entry name" value="BLEOMYCIN HYDROLASE"/>
    <property type="match status" value="1"/>
</dbReference>
<name>A0A1F4UDB1_UNCW3</name>
<dbReference type="EMBL" id="MEUM01000044">
    <property type="protein sequence ID" value="OGC42945.1"/>
    <property type="molecule type" value="Genomic_DNA"/>
</dbReference>
<dbReference type="Pfam" id="PF03051">
    <property type="entry name" value="Peptidase_C1_2"/>
    <property type="match status" value="1"/>
</dbReference>
<dbReference type="SUPFAM" id="SSF54001">
    <property type="entry name" value="Cysteine proteinases"/>
    <property type="match status" value="1"/>
</dbReference>
<dbReference type="Proteomes" id="UP000177025">
    <property type="component" value="Unassembled WGS sequence"/>
</dbReference>
<dbReference type="CDD" id="cd00585">
    <property type="entry name" value="Peptidase_C1B"/>
    <property type="match status" value="1"/>
</dbReference>
<sequence>MHKIMITVFSLILFCGAQAIKSGSLTRDIIDEIQHDNKLDPDDQLLLNALTNNDIKSITLNHRFISQHNNIFSHTIKTKGITDQESSGRCWLFAVLNTLRPKVIQKYNLNNFEFSQTYLFFWDKLEKANCFLEWIIESANKDLLDRQIDYFLYSPFNDGGYWSYVAELINKYGAVPKEAMPETHNSRNSWPMNDLIARKLREDALILRTMVEEKSPDEELRCVKVDMLKTIYYMMVLNLGEPPKSFVWRYEDVDGKASEPKTYSPLSFYKEVVNVDLKAFVPIMNHPGKEYYKLYTFEYQRNIYETGDPVHINVPIEKMEEWTMKAVLANEPLYFACDIIPDKYKDNGVLSTSIFDYKTLYNVEYELDKGQRIIYRESAGNHAMALIGVDLIDNKPVKWLVEDSHGKDEGHDGYWAMYHDWFCEFVYVVVLPRKYVPANITRILDEKPIIMPPWDPMSWILRNSQ</sequence>
<dbReference type="PANTHER" id="PTHR10363">
    <property type="entry name" value="BLEOMYCIN HYDROLASE"/>
    <property type="match status" value="1"/>
</dbReference>
<feature type="signal peptide" evidence="5">
    <location>
        <begin position="1"/>
        <end position="19"/>
    </location>
</feature>
<gene>
    <name evidence="6" type="ORF">A2Y85_00870</name>
</gene>
<dbReference type="GO" id="GO:0009636">
    <property type="term" value="P:response to toxic substance"/>
    <property type="evidence" value="ECO:0007669"/>
    <property type="project" value="TreeGrafter"/>
</dbReference>
<comment type="similarity">
    <text evidence="4">Belongs to the peptidase C1 family.</text>
</comment>
<dbReference type="Gene3D" id="3.90.70.10">
    <property type="entry name" value="Cysteine proteinases"/>
    <property type="match status" value="1"/>
</dbReference>
<dbReference type="AlphaFoldDB" id="A0A1F4UDB1"/>
<protein>
    <recommendedName>
        <fullName evidence="4">Aminopeptidase</fullName>
    </recommendedName>
</protein>
<keyword evidence="3 4" id="KW-0788">Thiol protease</keyword>
<feature type="chain" id="PRO_5009514826" description="Aminopeptidase" evidence="5">
    <location>
        <begin position="20"/>
        <end position="465"/>
    </location>
</feature>
<dbReference type="InterPro" id="IPR038765">
    <property type="entry name" value="Papain-like_cys_pep_sf"/>
</dbReference>
<evidence type="ECO:0000256" key="5">
    <source>
        <dbReference type="SAM" id="SignalP"/>
    </source>
</evidence>
<evidence type="ECO:0000256" key="2">
    <source>
        <dbReference type="ARBA" id="ARBA00022801"/>
    </source>
</evidence>
<dbReference type="GO" id="GO:0070005">
    <property type="term" value="F:cysteine-type aminopeptidase activity"/>
    <property type="evidence" value="ECO:0007669"/>
    <property type="project" value="InterPro"/>
</dbReference>
<keyword evidence="2 4" id="KW-0378">Hydrolase</keyword>
<dbReference type="GO" id="GO:0043418">
    <property type="term" value="P:homocysteine catabolic process"/>
    <property type="evidence" value="ECO:0007669"/>
    <property type="project" value="TreeGrafter"/>
</dbReference>
<proteinExistence type="inferred from homology"/>
<evidence type="ECO:0000313" key="7">
    <source>
        <dbReference type="Proteomes" id="UP000177025"/>
    </source>
</evidence>
<keyword evidence="4" id="KW-0031">Aminopeptidase</keyword>
<organism evidence="6 7">
    <name type="scientific">candidate division WOR-3 bacterium RBG_13_43_14</name>
    <dbReference type="NCBI Taxonomy" id="1802590"/>
    <lineage>
        <taxon>Bacteria</taxon>
        <taxon>Bacteria division WOR-3</taxon>
    </lineage>
</organism>
<dbReference type="InterPro" id="IPR000169">
    <property type="entry name" value="Pept_cys_AS"/>
</dbReference>
<reference evidence="6 7" key="1">
    <citation type="journal article" date="2016" name="Nat. Commun.">
        <title>Thousands of microbial genomes shed light on interconnected biogeochemical processes in an aquifer system.</title>
        <authorList>
            <person name="Anantharaman K."/>
            <person name="Brown C.T."/>
            <person name="Hug L.A."/>
            <person name="Sharon I."/>
            <person name="Castelle C.J."/>
            <person name="Probst A.J."/>
            <person name="Thomas B.C."/>
            <person name="Singh A."/>
            <person name="Wilkins M.J."/>
            <person name="Karaoz U."/>
            <person name="Brodie E.L."/>
            <person name="Williams K.H."/>
            <person name="Hubbard S.S."/>
            <person name="Banfield J.F."/>
        </authorList>
    </citation>
    <scope>NUCLEOTIDE SEQUENCE [LARGE SCALE GENOMIC DNA]</scope>
</reference>
<evidence type="ECO:0000256" key="1">
    <source>
        <dbReference type="ARBA" id="ARBA00022670"/>
    </source>
</evidence>
<evidence type="ECO:0000256" key="3">
    <source>
        <dbReference type="ARBA" id="ARBA00022807"/>
    </source>
</evidence>
<accession>A0A1F4UDB1</accession>
<keyword evidence="5" id="KW-0732">Signal</keyword>
<comment type="caution">
    <text evidence="6">The sequence shown here is derived from an EMBL/GenBank/DDBJ whole genome shotgun (WGS) entry which is preliminary data.</text>
</comment>
<dbReference type="InterPro" id="IPR004134">
    <property type="entry name" value="Peptidase_C1B"/>
</dbReference>
<dbReference type="GO" id="GO:0006508">
    <property type="term" value="P:proteolysis"/>
    <property type="evidence" value="ECO:0007669"/>
    <property type="project" value="UniProtKB-KW"/>
</dbReference>
<evidence type="ECO:0000313" key="6">
    <source>
        <dbReference type="EMBL" id="OGC42945.1"/>
    </source>
</evidence>